<dbReference type="NCBIfam" id="NF041045">
    <property type="entry name" value="RsbA_anti_sig"/>
    <property type="match status" value="1"/>
</dbReference>
<dbReference type="Pfam" id="PF14417">
    <property type="entry name" value="MEDS"/>
    <property type="match status" value="1"/>
</dbReference>
<keyword evidence="3" id="KW-1185">Reference proteome</keyword>
<dbReference type="Proteomes" id="UP000758168">
    <property type="component" value="Unassembled WGS sequence"/>
</dbReference>
<evidence type="ECO:0000313" key="3">
    <source>
        <dbReference type="Proteomes" id="UP000758168"/>
    </source>
</evidence>
<name>A0ABS4Z719_9ACTN</name>
<dbReference type="RefSeq" id="WP_210054852.1">
    <property type="nucleotide sequence ID" value="NZ_BAAAMH010000004.1"/>
</dbReference>
<accession>A0ABS4Z719</accession>
<reference evidence="2 3" key="1">
    <citation type="submission" date="2021-03" db="EMBL/GenBank/DDBJ databases">
        <title>Sequencing the genomes of 1000 actinobacteria strains.</title>
        <authorList>
            <person name="Klenk H.-P."/>
        </authorList>
    </citation>
    <scope>NUCLEOTIDE SEQUENCE [LARGE SCALE GENOMIC DNA]</scope>
    <source>
        <strain evidence="2 3">DSM 12936</strain>
    </source>
</reference>
<evidence type="ECO:0000259" key="1">
    <source>
        <dbReference type="Pfam" id="PF14417"/>
    </source>
</evidence>
<comment type="caution">
    <text evidence="2">The sequence shown here is derived from an EMBL/GenBank/DDBJ whole genome shotgun (WGS) entry which is preliminary data.</text>
</comment>
<dbReference type="InterPro" id="IPR047718">
    <property type="entry name" value="RsbA-like_anti_sig"/>
</dbReference>
<organism evidence="2 3">
    <name type="scientific">Microlunatus capsulatus</name>
    <dbReference type="NCBI Taxonomy" id="99117"/>
    <lineage>
        <taxon>Bacteria</taxon>
        <taxon>Bacillati</taxon>
        <taxon>Actinomycetota</taxon>
        <taxon>Actinomycetes</taxon>
        <taxon>Propionibacteriales</taxon>
        <taxon>Propionibacteriaceae</taxon>
        <taxon>Microlunatus</taxon>
    </lineage>
</organism>
<proteinExistence type="predicted"/>
<dbReference type="EMBL" id="JAGIOB010000001">
    <property type="protein sequence ID" value="MBP2416846.1"/>
    <property type="molecule type" value="Genomic_DNA"/>
</dbReference>
<gene>
    <name evidence="2" type="ORF">JOF54_001768</name>
</gene>
<protein>
    <recommendedName>
        <fullName evidence="1">MEDS domain-containing protein</fullName>
    </recommendedName>
</protein>
<dbReference type="InterPro" id="IPR025847">
    <property type="entry name" value="MEDS_domain"/>
</dbReference>
<feature type="domain" description="MEDS" evidence="1">
    <location>
        <begin position="14"/>
        <end position="160"/>
    </location>
</feature>
<sequence length="315" mass="34159">MSWSSPAREHQSYRHEAFLWADADDFTAGLVPFLREGLDADEPVMVAVGPEHTRWLQEGLGERAAEVTFVDMHQLGANPARIIPAWQRFLDEEAAGGRPVRGIGEPIWPGRRAEELLECQLHEALLNVAVDPEVPFWLICPYDTGGLGADVLEEAFRSHPVLVDAGGWSGSAGYRGRDHVDSLFAGDLAAPPVQVRRAHFTTADVGRLLTYTRLEFYVAGLSAARAAELAHVVERLAAGSLHRGAGGGTVTIWAQPGAVVCEVADDVGVDDPLLGRRAPCGEDHDALWVANQLCDLVQLRSTVRGTAVRVHAWTC</sequence>
<evidence type="ECO:0000313" key="2">
    <source>
        <dbReference type="EMBL" id="MBP2416846.1"/>
    </source>
</evidence>